<comment type="caution">
    <text evidence="13">The sequence shown here is derived from an EMBL/GenBank/DDBJ whole genome shotgun (WGS) entry which is preliminary data.</text>
</comment>
<keyword evidence="9 12" id="KW-0472">Membrane</keyword>
<evidence type="ECO:0000256" key="12">
    <source>
        <dbReference type="SAM" id="Phobius"/>
    </source>
</evidence>
<accession>A0ABU4IWM1</accession>
<dbReference type="InterPro" id="IPR048279">
    <property type="entry name" value="MdtK-like"/>
</dbReference>
<evidence type="ECO:0000256" key="11">
    <source>
        <dbReference type="ARBA" id="ARBA00031636"/>
    </source>
</evidence>
<evidence type="ECO:0000313" key="13">
    <source>
        <dbReference type="EMBL" id="MDW6093811.1"/>
    </source>
</evidence>
<sequence length="482" mass="52849">MNPKCVNQIRSALAYPGLRRVIRQRYWVLFQRDIWPFTWPIFIELTCVVMMGIISTILVSRLGAQETAAVGITDSITWVVISLLSAIALGGSVVIAQAFGRLDRQKAEDCASQVMSLSVLMSLCALVLIYCLVTPVISVVAYGATEQVMNLSELYLQLIVFSYPALAITLAGSGVLRAVGNSRLPALSNILMNLLNVAFSYPLIYGTDAFFPGSWSGLGVVGSGIGVIAARWMGALLILVCLVKNSVLRVRLQQYFRPFQRETLVEILAIGIPSSVESLMFNLGKLITQIMVAGMGTVAMAGNVVTFSVLLLLNIPGNTLAMTSTVLIGKRLGQHKPNVASQEMKLIFWLATGLLTLFACLIVPMAETIARFYIADDQVVGVVTHLLLINALMTPVWGASFVLPAAFKGARDATFCMWVAIASMWGGRMILGYFLGITLGMNIYGVWLGMYADWWIRGSIYFYRMVTQGWLSVYRRHSPRVN</sequence>
<dbReference type="InterPro" id="IPR002528">
    <property type="entry name" value="MATE_fam"/>
</dbReference>
<dbReference type="NCBIfam" id="TIGR00797">
    <property type="entry name" value="matE"/>
    <property type="match status" value="1"/>
</dbReference>
<feature type="transmembrane region" description="Helical" evidence="12">
    <location>
        <begin position="378"/>
        <end position="403"/>
    </location>
</feature>
<comment type="subcellular location">
    <subcellularLocation>
        <location evidence="1">Cell inner membrane</location>
        <topology evidence="1">Multi-pass membrane protein</topology>
    </subcellularLocation>
</comment>
<evidence type="ECO:0000256" key="6">
    <source>
        <dbReference type="ARBA" id="ARBA00022692"/>
    </source>
</evidence>
<feature type="transmembrane region" description="Helical" evidence="12">
    <location>
        <begin position="41"/>
        <end position="64"/>
    </location>
</feature>
<feature type="transmembrane region" description="Helical" evidence="12">
    <location>
        <begin position="264"/>
        <end position="284"/>
    </location>
</feature>
<dbReference type="PANTHER" id="PTHR43298:SF2">
    <property type="entry name" value="FMN_FAD EXPORTER YEEO-RELATED"/>
    <property type="match status" value="1"/>
</dbReference>
<evidence type="ECO:0000313" key="14">
    <source>
        <dbReference type="Proteomes" id="UP001279860"/>
    </source>
</evidence>
<evidence type="ECO:0000256" key="2">
    <source>
        <dbReference type="ARBA" id="ARBA00013489"/>
    </source>
</evidence>
<keyword evidence="14" id="KW-1185">Reference proteome</keyword>
<evidence type="ECO:0000256" key="7">
    <source>
        <dbReference type="ARBA" id="ARBA00022989"/>
    </source>
</evidence>
<dbReference type="NCBIfam" id="NF007562">
    <property type="entry name" value="PRK10189.1"/>
    <property type="match status" value="1"/>
</dbReference>
<feature type="transmembrane region" description="Helical" evidence="12">
    <location>
        <begin position="217"/>
        <end position="243"/>
    </location>
</feature>
<evidence type="ECO:0000256" key="8">
    <source>
        <dbReference type="ARBA" id="ARBA00023065"/>
    </source>
</evidence>
<gene>
    <name evidence="13" type="ORF">SBX64_14830</name>
</gene>
<reference evidence="13 14" key="1">
    <citation type="submission" date="2023-11" db="EMBL/GenBank/DDBJ databases">
        <title>Plant-associative lifestyle of Vibrio porteresiae and its evolutionary dynamics.</title>
        <authorList>
            <person name="Rameshkumar N."/>
            <person name="Kirti K."/>
        </authorList>
    </citation>
    <scope>NUCLEOTIDE SEQUENCE [LARGE SCALE GENOMIC DNA]</scope>
    <source>
        <strain evidence="13 14">MSSRF7</strain>
    </source>
</reference>
<feature type="transmembrane region" description="Helical" evidence="12">
    <location>
        <begin position="346"/>
        <end position="366"/>
    </location>
</feature>
<proteinExistence type="predicted"/>
<feature type="transmembrane region" description="Helical" evidence="12">
    <location>
        <begin position="117"/>
        <end position="142"/>
    </location>
</feature>
<dbReference type="PANTHER" id="PTHR43298">
    <property type="entry name" value="MULTIDRUG RESISTANCE PROTEIN NORM-RELATED"/>
    <property type="match status" value="1"/>
</dbReference>
<feature type="transmembrane region" description="Helical" evidence="12">
    <location>
        <begin position="154"/>
        <end position="179"/>
    </location>
</feature>
<dbReference type="PIRSF" id="PIRSF006603">
    <property type="entry name" value="DinF"/>
    <property type="match status" value="1"/>
</dbReference>
<keyword evidence="5" id="KW-1003">Cell membrane</keyword>
<keyword evidence="8" id="KW-0406">Ion transport</keyword>
<name>A0ABU4IWM1_9VIBR</name>
<evidence type="ECO:0000256" key="10">
    <source>
        <dbReference type="ARBA" id="ARBA00030855"/>
    </source>
</evidence>
<feature type="transmembrane region" description="Helical" evidence="12">
    <location>
        <begin position="76"/>
        <end position="96"/>
    </location>
</feature>
<feature type="transmembrane region" description="Helical" evidence="12">
    <location>
        <begin position="186"/>
        <end position="205"/>
    </location>
</feature>
<evidence type="ECO:0000256" key="3">
    <source>
        <dbReference type="ARBA" id="ARBA00022448"/>
    </source>
</evidence>
<keyword evidence="7 12" id="KW-1133">Transmembrane helix</keyword>
<dbReference type="EMBL" id="JAWRCP010000001">
    <property type="protein sequence ID" value="MDW6093811.1"/>
    <property type="molecule type" value="Genomic_DNA"/>
</dbReference>
<dbReference type="Proteomes" id="UP001279860">
    <property type="component" value="Unassembled WGS sequence"/>
</dbReference>
<feature type="transmembrane region" description="Helical" evidence="12">
    <location>
        <begin position="290"/>
        <end position="313"/>
    </location>
</feature>
<evidence type="ECO:0000256" key="9">
    <source>
        <dbReference type="ARBA" id="ARBA00023136"/>
    </source>
</evidence>
<keyword evidence="6 12" id="KW-0812">Transmembrane</keyword>
<keyword evidence="3" id="KW-0813">Transport</keyword>
<protein>
    <recommendedName>
        <fullName evidence="2">Multidrug resistance protein NorM</fullName>
    </recommendedName>
    <alternativeName>
        <fullName evidence="11">Multidrug-efflux transporter</fullName>
    </alternativeName>
    <alternativeName>
        <fullName evidence="10">Na(+)/drug antiporter</fullName>
    </alternativeName>
</protein>
<keyword evidence="4" id="KW-0050">Antiport</keyword>
<dbReference type="InterPro" id="IPR050222">
    <property type="entry name" value="MATE_MdtK"/>
</dbReference>
<evidence type="ECO:0000256" key="4">
    <source>
        <dbReference type="ARBA" id="ARBA00022449"/>
    </source>
</evidence>
<evidence type="ECO:0000256" key="1">
    <source>
        <dbReference type="ARBA" id="ARBA00004429"/>
    </source>
</evidence>
<organism evidence="13 14">
    <name type="scientific">Vibrio rhizosphaerae</name>
    <dbReference type="NCBI Taxonomy" id="398736"/>
    <lineage>
        <taxon>Bacteria</taxon>
        <taxon>Pseudomonadati</taxon>
        <taxon>Pseudomonadota</taxon>
        <taxon>Gammaproteobacteria</taxon>
        <taxon>Vibrionales</taxon>
        <taxon>Vibrionaceae</taxon>
        <taxon>Vibrio</taxon>
    </lineage>
</organism>
<dbReference type="Pfam" id="PF01554">
    <property type="entry name" value="MatE"/>
    <property type="match status" value="2"/>
</dbReference>
<evidence type="ECO:0000256" key="5">
    <source>
        <dbReference type="ARBA" id="ARBA00022475"/>
    </source>
</evidence>
<dbReference type="RefSeq" id="WP_318585235.1">
    <property type="nucleotide sequence ID" value="NZ_JAWRCP010000001.1"/>
</dbReference>
<dbReference type="CDD" id="cd13137">
    <property type="entry name" value="MATE_NorM_like"/>
    <property type="match status" value="1"/>
</dbReference>